<evidence type="ECO:0000256" key="1">
    <source>
        <dbReference type="SAM" id="MobiDB-lite"/>
    </source>
</evidence>
<evidence type="ECO:0000256" key="2">
    <source>
        <dbReference type="SAM" id="SignalP"/>
    </source>
</evidence>
<dbReference type="EMBL" id="X71782">
    <property type="protein sequence ID" value="CAA50667.1"/>
    <property type="molecule type" value="mRNA"/>
</dbReference>
<organism evidence="3">
    <name type="scientific">Antirrhinum majus x Antirrhinum hispanicum</name>
    <dbReference type="NCBI Taxonomy" id="51610"/>
    <lineage>
        <taxon>Eukaryota</taxon>
        <taxon>Viridiplantae</taxon>
        <taxon>Streptophyta</taxon>
        <taxon>Embryophyta</taxon>
        <taxon>Tracheophyta</taxon>
        <taxon>Spermatophyta</taxon>
        <taxon>Magnoliopsida</taxon>
        <taxon>eudicotyledons</taxon>
        <taxon>Gunneridae</taxon>
        <taxon>Pentapetalae</taxon>
        <taxon>asterids</taxon>
        <taxon>lamiids</taxon>
        <taxon>Lamiales</taxon>
        <taxon>Plantaginaceae</taxon>
        <taxon>Antirrhineae</taxon>
        <taxon>Antirrhinum</taxon>
    </lineage>
</organism>
<gene>
    <name evidence="3" type="primary">Ptl2</name>
</gene>
<accession>Q38792</accession>
<dbReference type="PIR" id="S36634">
    <property type="entry name" value="S36634"/>
</dbReference>
<sequence>MSAKYFIIVLFAIVLLTTSSFAQKLKVDGVGPAAVDTPPDGDTYPNGKGGSPKPANVPKTPKAPKAPKLPKAPTPSPPSDEPADPPRSSEDEYYE</sequence>
<feature type="compositionally biased region" description="Pro residues" evidence="1">
    <location>
        <begin position="70"/>
        <end position="80"/>
    </location>
</feature>
<feature type="region of interest" description="Disordered" evidence="1">
    <location>
        <begin position="29"/>
        <end position="95"/>
    </location>
</feature>
<feature type="chain" id="PRO_5004221779" evidence="2">
    <location>
        <begin position="23"/>
        <end position="95"/>
    </location>
</feature>
<keyword evidence="2" id="KW-0732">Signal</keyword>
<proteinExistence type="evidence at transcript level"/>
<protein>
    <submittedName>
        <fullName evidence="3">Ptl2 protein</fullName>
    </submittedName>
</protein>
<evidence type="ECO:0000313" key="3">
    <source>
        <dbReference type="EMBL" id="CAA50667.1"/>
    </source>
</evidence>
<reference evidence="3" key="1">
    <citation type="submission" date="1993-01" db="EMBL/GenBank/DDBJ databases">
        <authorList>
            <person name="Baldwin T.C."/>
            <person name="Coen E.S."/>
            <person name="Dickinson H.G."/>
        </authorList>
    </citation>
    <scope>NUCLEOTIDE SEQUENCE</scope>
    <source>
        <tissue evidence="3">Stylar tissue</tissue>
    </source>
</reference>
<feature type="signal peptide" evidence="2">
    <location>
        <begin position="1"/>
        <end position="22"/>
    </location>
</feature>
<name>Q38792_9LAMI</name>
<dbReference type="AlphaFoldDB" id="Q38792"/>